<protein>
    <submittedName>
        <fullName evidence="2">Trans-aconitate 2-methyltransferase</fullName>
    </submittedName>
</protein>
<organism evidence="2">
    <name type="scientific">Streptomyces sp. R02</name>
    <dbReference type="NCBI Taxonomy" id="3238623"/>
    <lineage>
        <taxon>Bacteria</taxon>
        <taxon>Bacillati</taxon>
        <taxon>Actinomycetota</taxon>
        <taxon>Actinomycetes</taxon>
        <taxon>Kitasatosporales</taxon>
        <taxon>Streptomycetaceae</taxon>
        <taxon>Streptomyces</taxon>
    </lineage>
</organism>
<dbReference type="AlphaFoldDB" id="A0AB39LXU9"/>
<dbReference type="InterPro" id="IPR041698">
    <property type="entry name" value="Methyltransf_25"/>
</dbReference>
<geneLocation type="plasmid" evidence="2">
    <name>unnamed1</name>
</geneLocation>
<feature type="domain" description="Methyltransferase" evidence="1">
    <location>
        <begin position="174"/>
        <end position="265"/>
    </location>
</feature>
<evidence type="ECO:0000259" key="1">
    <source>
        <dbReference type="Pfam" id="PF13649"/>
    </source>
</evidence>
<evidence type="ECO:0000313" key="2">
    <source>
        <dbReference type="EMBL" id="XDP98431.1"/>
    </source>
</evidence>
<proteinExistence type="predicted"/>
<name>A0AB39LXU9_9ACTN</name>
<sequence length="326" mass="35746">MFSHQDEQEWLRREREIDRAVHDGFGTVDRPGSWTEESPFALCQYFLLRLGGRTWLGRKLVPEGRTDPSSVLTPRMLMGEFDGMRFTRQKVVFYFTPRPAAEHAAVLARAAKDHEADIDFPFPRLDSDWNEALVPAHVWDGSAELADNLDPDEAHFRAAAAVVLRDVVRTGDTVYDPACSTGRFVSSLGEVFPECRIMASDASAAMVDLARRRIPDAFVADGLGTPVAEESVQVLVIRFLNAEVLSADTAVAGFRSLVRLIAPGGHALVFGHTPVLPAVRHLAAECGLEVRSAVAARPGTEDEVFQFYLLRRPADAASTPSAPAHA</sequence>
<dbReference type="RefSeq" id="WP_369153505.1">
    <property type="nucleotide sequence ID" value="NZ_CP163430.1"/>
</dbReference>
<dbReference type="InterPro" id="IPR029063">
    <property type="entry name" value="SAM-dependent_MTases_sf"/>
</dbReference>
<dbReference type="Pfam" id="PF13649">
    <property type="entry name" value="Methyltransf_25"/>
    <property type="match status" value="1"/>
</dbReference>
<keyword evidence="2" id="KW-0614">Plasmid</keyword>
<dbReference type="Gene3D" id="3.40.50.150">
    <property type="entry name" value="Vaccinia Virus protein VP39"/>
    <property type="match status" value="1"/>
</dbReference>
<dbReference type="GO" id="GO:0008168">
    <property type="term" value="F:methyltransferase activity"/>
    <property type="evidence" value="ECO:0007669"/>
    <property type="project" value="UniProtKB-ARBA"/>
</dbReference>
<dbReference type="SUPFAM" id="SSF53335">
    <property type="entry name" value="S-adenosyl-L-methionine-dependent methyltransferases"/>
    <property type="match status" value="1"/>
</dbReference>
<reference evidence="2" key="1">
    <citation type="submission" date="2024-07" db="EMBL/GenBank/DDBJ databases">
        <authorList>
            <person name="Yu S.T."/>
        </authorList>
    </citation>
    <scope>NUCLEOTIDE SEQUENCE</scope>
    <source>
        <strain evidence="2">R02</strain>
        <plasmid evidence="2">unnamed1</plasmid>
    </source>
</reference>
<gene>
    <name evidence="2" type="ORF">AB5J57_33550</name>
</gene>
<accession>A0AB39LXU9</accession>
<dbReference type="EMBL" id="CP163430">
    <property type="protein sequence ID" value="XDP98431.1"/>
    <property type="molecule type" value="Genomic_DNA"/>
</dbReference>